<sequence length="507" mass="57134">MPRDNIEFQTADHVTLRGWFFRPPTKAPETRLPCLVMSHGFSALKEMELDTFAEYFTQNLPISCLVYDNRGFGDSDTKEGQPRHEILPSQQTSDISDAITYAQSRADVDPDRIGIWGSSYSGGHVLWVGAVDRRVKVVLSQVPFVDGWQNMGRLIRPDIMEALNKSYQEDRLARAAGKPPATMKVVDEDPLKPSALPTPDSYQFFHGWEVKSNWKNEVTLKSLEALRGYVPSTHIAHISLTPLLMTVADNDVITPADIALEAYSRAREPKKLHIFPGGHFDGYAVVQCGYANPYPGVLPEDGVAVVEDIPENQASIPYMGEEQVLSPYDPSDDLALDTSADSNHTLQYGECYKVQADGNWLGSDSNPWNYYLFGGYSNSRTFQVCRLMSSCQRQNTQDQEVRHRGHLYLWDFRGNHYSRNGEFVANNNRGYFYPAGLSARNYAYFEAHMEDCDDITHSKDTCYINLVLVGQASNNNGIEIRSNNYLANAYNGKSVTVQFRRVKCLLD</sequence>
<proteinExistence type="predicted"/>
<comment type="caution">
    <text evidence="3">The sequence shown here is derived from an EMBL/GenBank/DDBJ whole genome shotgun (WGS) entry which is preliminary data.</text>
</comment>
<dbReference type="Gene3D" id="3.40.50.1820">
    <property type="entry name" value="alpha/beta hydrolase"/>
    <property type="match status" value="1"/>
</dbReference>
<dbReference type="SUPFAM" id="SSF53474">
    <property type="entry name" value="alpha/beta-Hydrolases"/>
    <property type="match status" value="1"/>
</dbReference>
<evidence type="ECO:0000313" key="3">
    <source>
        <dbReference type="EMBL" id="OOO06793.1"/>
    </source>
</evidence>
<evidence type="ECO:0000259" key="2">
    <source>
        <dbReference type="Pfam" id="PF02129"/>
    </source>
</evidence>
<dbReference type="Gene3D" id="1.10.10.800">
    <property type="match status" value="1"/>
</dbReference>
<dbReference type="PANTHER" id="PTHR22946">
    <property type="entry name" value="DIENELACTONE HYDROLASE DOMAIN-CONTAINING PROTEIN-RELATED"/>
    <property type="match status" value="1"/>
</dbReference>
<evidence type="ECO:0000313" key="4">
    <source>
        <dbReference type="Proteomes" id="UP000190312"/>
    </source>
</evidence>
<dbReference type="PANTHER" id="PTHR22946:SF9">
    <property type="entry name" value="POLYKETIDE TRANSFERASE AF380"/>
    <property type="match status" value="1"/>
</dbReference>
<keyword evidence="1" id="KW-0378">Hydrolase</keyword>
<protein>
    <recommendedName>
        <fullName evidence="2">Xaa-Pro dipeptidyl-peptidase-like domain-containing protein</fullName>
    </recommendedName>
</protein>
<dbReference type="InterPro" id="IPR029058">
    <property type="entry name" value="AB_hydrolase_fold"/>
</dbReference>
<dbReference type="VEuPathDB" id="FungiDB:AO090011000311"/>
<reference evidence="3 4" key="1">
    <citation type="submission" date="2016-10" db="EMBL/GenBank/DDBJ databases">
        <title>Genome sequencing of Aspergillus oryzae BCC7051.</title>
        <authorList>
            <person name="Thammarongtham C."/>
            <person name="Vorapreeda T."/>
            <person name="Nookaew I."/>
            <person name="Srisuk T."/>
            <person name="Land M."/>
            <person name="Jeennor S."/>
            <person name="Laoteng K."/>
        </authorList>
    </citation>
    <scope>NUCLEOTIDE SEQUENCE [LARGE SCALE GENOMIC DNA]</scope>
    <source>
        <strain evidence="3 4">BCC7051</strain>
    </source>
</reference>
<dbReference type="VEuPathDB" id="FungiDB:AO090011000313"/>
<dbReference type="InterPro" id="IPR050261">
    <property type="entry name" value="FrsA_esterase"/>
</dbReference>
<gene>
    <name evidence="3" type="ORF">OAory_01089960</name>
</gene>
<name>A0A1S9DCI5_ASPOZ</name>
<evidence type="ECO:0000256" key="1">
    <source>
        <dbReference type="ARBA" id="ARBA00022801"/>
    </source>
</evidence>
<organism evidence="3 4">
    <name type="scientific">Aspergillus oryzae</name>
    <name type="common">Yellow koji mold</name>
    <dbReference type="NCBI Taxonomy" id="5062"/>
    <lineage>
        <taxon>Eukaryota</taxon>
        <taxon>Fungi</taxon>
        <taxon>Dikarya</taxon>
        <taxon>Ascomycota</taxon>
        <taxon>Pezizomycotina</taxon>
        <taxon>Eurotiomycetes</taxon>
        <taxon>Eurotiomycetidae</taxon>
        <taxon>Eurotiales</taxon>
        <taxon>Aspergillaceae</taxon>
        <taxon>Aspergillus</taxon>
        <taxon>Aspergillus subgen. Circumdati</taxon>
    </lineage>
</organism>
<accession>A0A1S9DCI5</accession>
<feature type="domain" description="Xaa-Pro dipeptidyl-peptidase-like" evidence="2">
    <location>
        <begin position="21"/>
        <end position="280"/>
    </location>
</feature>
<dbReference type="AlphaFoldDB" id="A0A1S9DCI5"/>
<dbReference type="GO" id="GO:0016788">
    <property type="term" value="F:hydrolase activity, acting on ester bonds"/>
    <property type="evidence" value="ECO:0007669"/>
    <property type="project" value="UniProtKB-ARBA"/>
</dbReference>
<dbReference type="Pfam" id="PF02129">
    <property type="entry name" value="Peptidase_S15"/>
    <property type="match status" value="1"/>
</dbReference>
<dbReference type="OrthoDB" id="2498029at2759"/>
<dbReference type="Proteomes" id="UP000190312">
    <property type="component" value="Unassembled WGS sequence"/>
</dbReference>
<dbReference type="eggNOG" id="ENOG502T0PQ">
    <property type="taxonomic scope" value="Eukaryota"/>
</dbReference>
<dbReference type="InterPro" id="IPR000383">
    <property type="entry name" value="Xaa-Pro-like_dom"/>
</dbReference>
<dbReference type="EMBL" id="MKZY01000007">
    <property type="protein sequence ID" value="OOO06793.1"/>
    <property type="molecule type" value="Genomic_DNA"/>
</dbReference>
<dbReference type="VEuPathDB" id="FungiDB:AO090011000314"/>